<dbReference type="PANTHER" id="PTHR33778">
    <property type="entry name" value="PROTEIN MGTC"/>
    <property type="match status" value="1"/>
</dbReference>
<dbReference type="InterPro" id="IPR049177">
    <property type="entry name" value="MgtC_SapB_SrpB_YhiD_N"/>
</dbReference>
<dbReference type="Pfam" id="PF02308">
    <property type="entry name" value="MgtC"/>
    <property type="match status" value="1"/>
</dbReference>
<evidence type="ECO:0000256" key="5">
    <source>
        <dbReference type="ARBA" id="ARBA00022989"/>
    </source>
</evidence>
<dbReference type="InterPro" id="IPR003416">
    <property type="entry name" value="MgtC/SapB/SrpB/YhiD_fam"/>
</dbReference>
<protein>
    <recommendedName>
        <fullName evidence="7">Protein MgtC</fullName>
    </recommendedName>
</protein>
<sequence>MTVRLGTRVPSTANRSANPPGRARGLLRQCHHHRPRPLDPMPTMPLVLDHADLALRLATCLVASAIIGFDRGGSGKSAGLRTTMLVGLAACLAMLQVNVLLPQAGKGPQSFATLDLMRLPLGILSGVGFIGAGAILRKDGLVRGLTTAATLWFVTVIGLCAGGGQLLLAVMATVLGVAILSGLKPLERRLPQRRRARLCVMQHAGGAPSPGLADTLARLDVLHCRVSLTGMQALPESGAIRRQYELKWHAPRRDDPVEQAIAALVSHGGGGVSWSLRE</sequence>
<dbReference type="Proteomes" id="UP000031838">
    <property type="component" value="Chromosome 2"/>
</dbReference>
<evidence type="ECO:0000256" key="7">
    <source>
        <dbReference type="RuleBase" id="RU365041"/>
    </source>
</evidence>
<evidence type="ECO:0000256" key="8">
    <source>
        <dbReference type="SAM" id="MobiDB-lite"/>
    </source>
</evidence>
<evidence type="ECO:0000256" key="1">
    <source>
        <dbReference type="ARBA" id="ARBA00004651"/>
    </source>
</evidence>
<keyword evidence="5 7" id="KW-1133">Transmembrane helix</keyword>
<dbReference type="EMBL" id="CP002581">
    <property type="protein sequence ID" value="AJK48139.1"/>
    <property type="molecule type" value="Genomic_DNA"/>
</dbReference>
<comment type="similarity">
    <text evidence="2 7">Belongs to the MgtC/SapB family.</text>
</comment>
<proteinExistence type="inferred from homology"/>
<evidence type="ECO:0000256" key="4">
    <source>
        <dbReference type="ARBA" id="ARBA00022692"/>
    </source>
</evidence>
<evidence type="ECO:0000256" key="6">
    <source>
        <dbReference type="ARBA" id="ARBA00023136"/>
    </source>
</evidence>
<dbReference type="GO" id="GO:0005886">
    <property type="term" value="C:plasma membrane"/>
    <property type="evidence" value="ECO:0007669"/>
    <property type="project" value="UniProtKB-SubCell"/>
</dbReference>
<reference evidence="10 11" key="2">
    <citation type="journal article" date="2016" name="Appl. Microbiol. Biotechnol.">
        <title>Mutations improving production and secretion of extracellular lipase by Burkholderia glumae PG1.</title>
        <authorList>
            <person name="Knapp A."/>
            <person name="Voget S."/>
            <person name="Gao R."/>
            <person name="Zaburannyi N."/>
            <person name="Krysciak D."/>
            <person name="Breuer M."/>
            <person name="Hauer B."/>
            <person name="Streit W.R."/>
            <person name="Muller R."/>
            <person name="Daniel R."/>
            <person name="Jaeger K.E."/>
        </authorList>
    </citation>
    <scope>NUCLEOTIDE SEQUENCE [LARGE SCALE GENOMIC DNA]</scope>
    <source>
        <strain evidence="10 11">PG1</strain>
    </source>
</reference>
<feature type="domain" description="MgtC/SapB/SrpB/YhiD N-terminal" evidence="9">
    <location>
        <begin position="57"/>
        <end position="188"/>
    </location>
</feature>
<feature type="transmembrane region" description="Helical" evidence="7">
    <location>
        <begin position="165"/>
        <end position="186"/>
    </location>
</feature>
<comment type="subcellular location">
    <subcellularLocation>
        <location evidence="7">Cell inner membrane</location>
        <topology evidence="7">Multi-pass membrane protein</topology>
    </subcellularLocation>
    <subcellularLocation>
        <location evidence="1">Cell membrane</location>
        <topology evidence="1">Multi-pass membrane protein</topology>
    </subcellularLocation>
</comment>
<keyword evidence="6 7" id="KW-0472">Membrane</keyword>
<evidence type="ECO:0000256" key="2">
    <source>
        <dbReference type="ARBA" id="ARBA00009298"/>
    </source>
</evidence>
<dbReference type="PANTHER" id="PTHR33778:SF1">
    <property type="entry name" value="MAGNESIUM TRANSPORTER YHID-RELATED"/>
    <property type="match status" value="1"/>
</dbReference>
<keyword evidence="7" id="KW-0997">Cell inner membrane</keyword>
<feature type="transmembrane region" description="Helical" evidence="7">
    <location>
        <begin position="116"/>
        <end position="136"/>
    </location>
</feature>
<evidence type="ECO:0000259" key="9">
    <source>
        <dbReference type="Pfam" id="PF02308"/>
    </source>
</evidence>
<feature type="region of interest" description="Disordered" evidence="8">
    <location>
        <begin position="1"/>
        <end position="24"/>
    </location>
</feature>
<feature type="transmembrane region" description="Helical" evidence="7">
    <location>
        <begin position="82"/>
        <end position="104"/>
    </location>
</feature>
<dbReference type="PRINTS" id="PR01837">
    <property type="entry name" value="MGTCSAPBPROT"/>
</dbReference>
<evidence type="ECO:0000313" key="10">
    <source>
        <dbReference type="EMBL" id="AJK48139.1"/>
    </source>
</evidence>
<accession>A0A0B6S146</accession>
<dbReference type="HOGENOM" id="CLU_079292_0_2_4"/>
<dbReference type="KEGG" id="bgp:BGL_2c00410"/>
<keyword evidence="11" id="KW-1185">Reference proteome</keyword>
<reference evidence="11" key="1">
    <citation type="submission" date="2011-03" db="EMBL/GenBank/DDBJ databases">
        <authorList>
            <person name="Voget S."/>
            <person name="Streit W.R."/>
            <person name="Jaeger K.E."/>
            <person name="Daniel R."/>
        </authorList>
    </citation>
    <scope>NUCLEOTIDE SEQUENCE [LARGE SCALE GENOMIC DNA]</scope>
    <source>
        <strain evidence="11">PG1</strain>
    </source>
</reference>
<evidence type="ECO:0000256" key="3">
    <source>
        <dbReference type="ARBA" id="ARBA00022475"/>
    </source>
</evidence>
<name>A0A0B6S146_BURPL</name>
<evidence type="ECO:0000313" key="11">
    <source>
        <dbReference type="Proteomes" id="UP000031838"/>
    </source>
</evidence>
<organism evidence="10 11">
    <name type="scientific">Burkholderia plantarii</name>
    <dbReference type="NCBI Taxonomy" id="41899"/>
    <lineage>
        <taxon>Bacteria</taxon>
        <taxon>Pseudomonadati</taxon>
        <taxon>Pseudomonadota</taxon>
        <taxon>Betaproteobacteria</taxon>
        <taxon>Burkholderiales</taxon>
        <taxon>Burkholderiaceae</taxon>
        <taxon>Burkholderia</taxon>
    </lineage>
</organism>
<gene>
    <name evidence="10" type="ORF">BGL_2c00410</name>
</gene>
<keyword evidence="3" id="KW-1003">Cell membrane</keyword>
<dbReference type="AlphaFoldDB" id="A0A0B6S146"/>
<keyword evidence="4 7" id="KW-0812">Transmembrane</keyword>